<sequence length="178" mass="20073">MSELARQYPDYFPARPWKRVIATGIDGAMVWVLSAVAAVPGQAIQWGQILVFLLAWWVLRVAVVYRNKGQSLGHWLMDLRVIDQRGRTPLLQRLTQREGILGGLVLLALVAVDSGLGFAILLLVAPVIVDCSWAWINPRHNTLHDLISQTEIVVAYRGFSLDRKLIRLSQQIRAQRSK</sequence>
<evidence type="ECO:0000256" key="2">
    <source>
        <dbReference type="ARBA" id="ARBA00022475"/>
    </source>
</evidence>
<dbReference type="Pfam" id="PF06271">
    <property type="entry name" value="RDD"/>
    <property type="match status" value="1"/>
</dbReference>
<comment type="subcellular location">
    <subcellularLocation>
        <location evidence="1">Cell membrane</location>
        <topology evidence="1">Multi-pass membrane protein</topology>
    </subcellularLocation>
</comment>
<protein>
    <submittedName>
        <fullName evidence="8">RDD family protein</fullName>
    </submittedName>
</protein>
<dbReference type="PANTHER" id="PTHR36115">
    <property type="entry name" value="PROLINE-RICH ANTIGEN HOMOLOG-RELATED"/>
    <property type="match status" value="1"/>
</dbReference>
<keyword evidence="4 6" id="KW-1133">Transmembrane helix</keyword>
<keyword evidence="5 6" id="KW-0472">Membrane</keyword>
<dbReference type="GO" id="GO:0005886">
    <property type="term" value="C:plasma membrane"/>
    <property type="evidence" value="ECO:0007669"/>
    <property type="project" value="UniProtKB-SubCell"/>
</dbReference>
<evidence type="ECO:0000313" key="9">
    <source>
        <dbReference type="Proteomes" id="UP001268256"/>
    </source>
</evidence>
<dbReference type="InterPro" id="IPR051791">
    <property type="entry name" value="Pra-immunoreactive"/>
</dbReference>
<evidence type="ECO:0000256" key="4">
    <source>
        <dbReference type="ARBA" id="ARBA00022989"/>
    </source>
</evidence>
<evidence type="ECO:0000259" key="7">
    <source>
        <dbReference type="Pfam" id="PF06271"/>
    </source>
</evidence>
<organism evidence="8 9">
    <name type="scientific">Pseudocalidococcus azoricus BACA0444</name>
    <dbReference type="NCBI Taxonomy" id="2918990"/>
    <lineage>
        <taxon>Bacteria</taxon>
        <taxon>Bacillati</taxon>
        <taxon>Cyanobacteriota</taxon>
        <taxon>Cyanophyceae</taxon>
        <taxon>Acaryochloridales</taxon>
        <taxon>Thermosynechococcaceae</taxon>
        <taxon>Pseudocalidococcus</taxon>
        <taxon>Pseudocalidococcus azoricus</taxon>
    </lineage>
</organism>
<evidence type="ECO:0000256" key="6">
    <source>
        <dbReference type="SAM" id="Phobius"/>
    </source>
</evidence>
<accession>A0AAE4FQZ3</accession>
<feature type="domain" description="RDD" evidence="7">
    <location>
        <begin position="14"/>
        <end position="148"/>
    </location>
</feature>
<feature type="transmembrane region" description="Helical" evidence="6">
    <location>
        <begin position="46"/>
        <end position="65"/>
    </location>
</feature>
<dbReference type="Proteomes" id="UP001268256">
    <property type="component" value="Unassembled WGS sequence"/>
</dbReference>
<name>A0AAE4FQZ3_9CYAN</name>
<feature type="transmembrane region" description="Helical" evidence="6">
    <location>
        <begin position="20"/>
        <end position="40"/>
    </location>
</feature>
<feature type="transmembrane region" description="Helical" evidence="6">
    <location>
        <begin position="100"/>
        <end position="129"/>
    </location>
</feature>
<dbReference type="AlphaFoldDB" id="A0AAE4FQZ3"/>
<evidence type="ECO:0000313" key="8">
    <source>
        <dbReference type="EMBL" id="MDS3859420.1"/>
    </source>
</evidence>
<keyword evidence="2" id="KW-1003">Cell membrane</keyword>
<evidence type="ECO:0000256" key="1">
    <source>
        <dbReference type="ARBA" id="ARBA00004651"/>
    </source>
</evidence>
<dbReference type="EMBL" id="JAVMIP010000001">
    <property type="protein sequence ID" value="MDS3859420.1"/>
    <property type="molecule type" value="Genomic_DNA"/>
</dbReference>
<comment type="caution">
    <text evidence="8">The sequence shown here is derived from an EMBL/GenBank/DDBJ whole genome shotgun (WGS) entry which is preliminary data.</text>
</comment>
<dbReference type="InterPro" id="IPR010432">
    <property type="entry name" value="RDD"/>
</dbReference>
<dbReference type="RefSeq" id="WP_322876749.1">
    <property type="nucleotide sequence ID" value="NZ_JAVMIP010000001.1"/>
</dbReference>
<keyword evidence="3 6" id="KW-0812">Transmembrane</keyword>
<reference evidence="9" key="1">
    <citation type="submission" date="2023-07" db="EMBL/GenBank/DDBJ databases">
        <authorList>
            <person name="Luz R."/>
            <person name="Cordeiro R."/>
            <person name="Fonseca A."/>
            <person name="Goncalves V."/>
        </authorList>
    </citation>
    <scope>NUCLEOTIDE SEQUENCE [LARGE SCALE GENOMIC DNA]</scope>
    <source>
        <strain evidence="9">BACA0444</strain>
    </source>
</reference>
<evidence type="ECO:0000256" key="5">
    <source>
        <dbReference type="ARBA" id="ARBA00023136"/>
    </source>
</evidence>
<evidence type="ECO:0000256" key="3">
    <source>
        <dbReference type="ARBA" id="ARBA00022692"/>
    </source>
</evidence>
<proteinExistence type="predicted"/>
<gene>
    <name evidence="8" type="ORF">RIF25_01235</name>
</gene>
<keyword evidence="9" id="KW-1185">Reference proteome</keyword>
<dbReference type="PANTHER" id="PTHR36115:SF6">
    <property type="entry name" value="PROLINE-RICH ANTIGEN HOMOLOG"/>
    <property type="match status" value="1"/>
</dbReference>